<evidence type="ECO:0000313" key="2">
    <source>
        <dbReference type="Proteomes" id="UP000003178"/>
    </source>
</evidence>
<organism evidence="1 2">
    <name type="scientific">Peptacetobacter hiranonis (strain DSM 13275 / JCM 10541 / KCTC 15199 / TO-931)</name>
    <name type="common">Clostridium hiranonis</name>
    <dbReference type="NCBI Taxonomy" id="500633"/>
    <lineage>
        <taxon>Bacteria</taxon>
        <taxon>Bacillati</taxon>
        <taxon>Bacillota</taxon>
        <taxon>Clostridia</taxon>
        <taxon>Peptostreptococcales</taxon>
        <taxon>Peptostreptococcaceae</taxon>
        <taxon>Peptacetobacter</taxon>
    </lineage>
</organism>
<evidence type="ECO:0000313" key="1">
    <source>
        <dbReference type="EMBL" id="EEA84954.1"/>
    </source>
</evidence>
<reference evidence="1 2" key="1">
    <citation type="submission" date="2008-09" db="EMBL/GenBank/DDBJ databases">
        <authorList>
            <person name="Fulton L."/>
            <person name="Clifton S."/>
            <person name="Fulton B."/>
            <person name="Xu J."/>
            <person name="Minx P."/>
            <person name="Pepin K.H."/>
            <person name="Johnson M."/>
            <person name="Thiruvilangam P."/>
            <person name="Bhonagiri V."/>
            <person name="Nash W.E."/>
            <person name="Mardis E.R."/>
            <person name="Wilson R.K."/>
        </authorList>
    </citation>
    <scope>NUCLEOTIDE SEQUENCE [LARGE SCALE GENOMIC DNA]</scope>
    <source>
        <strain evidence="1 2">DSM 13275</strain>
    </source>
</reference>
<dbReference type="AlphaFoldDB" id="B6FZY1"/>
<protein>
    <submittedName>
        <fullName evidence="1">Uncharacterized protein</fullName>
    </submittedName>
</protein>
<dbReference type="Proteomes" id="UP000003178">
    <property type="component" value="Unassembled WGS sequence"/>
</dbReference>
<proteinExistence type="predicted"/>
<reference evidence="1 2" key="2">
    <citation type="submission" date="2008-10" db="EMBL/GenBank/DDBJ databases">
        <title>Draft genome sequence of Clostridium hiranonis (DSM 13275).</title>
        <authorList>
            <person name="Sudarsanam P."/>
            <person name="Ley R."/>
            <person name="Guruge J."/>
            <person name="Turnbaugh P.J."/>
            <person name="Mahowald M."/>
            <person name="Liep D."/>
            <person name="Gordon J."/>
        </authorList>
    </citation>
    <scope>NUCLEOTIDE SEQUENCE [LARGE SCALE GENOMIC DNA]</scope>
    <source>
        <strain evidence="1 2">DSM 13275</strain>
    </source>
</reference>
<keyword evidence="2" id="KW-1185">Reference proteome</keyword>
<gene>
    <name evidence="1" type="ORF">CLOHIR_01435</name>
</gene>
<dbReference type="HOGENOM" id="CLU_2823495_0_0_9"/>
<name>B6FZY1_PEPHT</name>
<dbReference type="STRING" id="500633.CLOHIR_01435"/>
<accession>B6FZY1</accession>
<sequence length="66" mass="7780">MENLGKITIKIDRNTKEPEAVKCFSIKSDKVFTEVSRKEQAEIFKSLRGIFKSYIRDIEKEIKENE</sequence>
<dbReference type="RefSeq" id="WP_006440356.1">
    <property type="nucleotide sequence ID" value="NZ_DS995356.1"/>
</dbReference>
<dbReference type="EMBL" id="ABWP01000059">
    <property type="protein sequence ID" value="EEA84954.1"/>
    <property type="molecule type" value="Genomic_DNA"/>
</dbReference>
<comment type="caution">
    <text evidence="1">The sequence shown here is derived from an EMBL/GenBank/DDBJ whole genome shotgun (WGS) entry which is preliminary data.</text>
</comment>